<keyword evidence="7" id="KW-0675">Receptor</keyword>
<dbReference type="SMART" id="SM00062">
    <property type="entry name" value="PBPb"/>
    <property type="match status" value="1"/>
</dbReference>
<evidence type="ECO:0000256" key="7">
    <source>
        <dbReference type="ARBA" id="ARBA00023170"/>
    </source>
</evidence>
<keyword evidence="5" id="KW-0406">Ion transport</keyword>
<dbReference type="Gene3D" id="3.40.50.2300">
    <property type="match status" value="1"/>
</dbReference>
<dbReference type="GeneID" id="103701260"/>
<reference evidence="15" key="2">
    <citation type="submission" date="2025-08" db="UniProtKB">
        <authorList>
            <consortium name="RefSeq"/>
        </authorList>
    </citation>
    <scope>IDENTIFICATION</scope>
    <source>
        <tissue evidence="15">Young leaves</tissue>
    </source>
</reference>
<dbReference type="Proteomes" id="UP000228380">
    <property type="component" value="Chromosome 9"/>
</dbReference>
<dbReference type="FunFam" id="1.10.287.70:FF:000172">
    <property type="entry name" value="Glutamate receptor"/>
    <property type="match status" value="1"/>
</dbReference>
<feature type="domain" description="Solute-binding protein family 3/N-terminal" evidence="12">
    <location>
        <begin position="359"/>
        <end position="688"/>
    </location>
</feature>
<keyword evidence="3 11" id="KW-0812">Transmembrane</keyword>
<evidence type="ECO:0000256" key="3">
    <source>
        <dbReference type="ARBA" id="ARBA00022692"/>
    </source>
</evidence>
<feature type="transmembrane region" description="Helical" evidence="11">
    <location>
        <begin position="540"/>
        <end position="563"/>
    </location>
</feature>
<feature type="transmembrane region" description="Helical" evidence="11">
    <location>
        <begin position="510"/>
        <end position="528"/>
    </location>
</feature>
<dbReference type="SUPFAM" id="SSF53822">
    <property type="entry name" value="Periplasmic binding protein-like I"/>
    <property type="match status" value="1"/>
</dbReference>
<sequence length="821" mass="91828">MRLNAAKNLIDWGAEVIVSTVPWPEADTVAVLGSQAKIPVLSLAANPPLALAPRPFLVRVSYPDSGQVQCLADLVKSYNWRRVIALYEDDAYGSISTTIALFSNYLRDVGSDIAYGAAFPPMDSLPDPKAAVRRELDRVRSQLPKVYIIVRASSLLTVHLFQEAKRLGMTAKGHVWVTNDDITTLFDSALPPSFLSSYMQGVVGIKIYFNETTDSYRDFHTKFRQGYESSYGKEGEKYVDPGVLALRAYDALRVIACAASETVKQHKTLLEGILSCKFIGLSGPISFRKDGSLAGGKGSPAFRVVNVVGKTYKELGFWLKGSGFVNEEGEMSLGRPAVDVLGPVYWPGGPWRVPGGWGRLRIGVPARTSFDQFVKVEYDETGKVRAVAGFCIDVFKETLKRLKYELEYDFIPLDGTYDELISLVTSKVLDAVVGDVTILAKRSKNITFTEPFLGSGLSMLVRVKRDHKTFMLTKPFSKAVWALIFVTLIYTGIIIWYLEHEKNPEFHGPWRTQLGATLWLIFSSIFYAHGRIYSSYTRTVVIPWLFVVLILISCYTATLSSIMTNQKLEPMVDHKRVGCNGDSFVVKYLQDVLGYKEQMIERIGAAENYPKAFESGNITAAYLETPYLRVFLSQHDGYAVYGETHRLGGFGFVFQKGSPIAADISGAILELAEDGRLKQLETKWFFFPLSNCPSPDNNDGKTDSLSLDHFWELFLFTGGTSTTVFLLCIARLLQRNLTSHQQADAPPREWLRRLWRSLMSKSKKLWRAMMFWEKNEAQLSSLPITSSQAENDVAMGFETIDNVEIDSHDNDLLPAEPPHLG</sequence>
<dbReference type="Pfam" id="PF10613">
    <property type="entry name" value="Lig_chan-Glu_bd"/>
    <property type="match status" value="1"/>
</dbReference>
<dbReference type="InterPro" id="IPR015683">
    <property type="entry name" value="Ionotropic_Glu_rcpt"/>
</dbReference>
<feature type="transmembrane region" description="Helical" evidence="11">
    <location>
        <begin position="479"/>
        <end position="498"/>
    </location>
</feature>
<dbReference type="SUPFAM" id="SSF53850">
    <property type="entry name" value="Periplasmic binding protein-like II"/>
    <property type="match status" value="1"/>
</dbReference>
<dbReference type="FunFam" id="3.40.50.2300:FF:000188">
    <property type="entry name" value="Glutamate receptor"/>
    <property type="match status" value="1"/>
</dbReference>
<keyword evidence="14" id="KW-1185">Reference proteome</keyword>
<comment type="subcellular location">
    <subcellularLocation>
        <location evidence="1">Membrane</location>
        <topology evidence="1">Multi-pass membrane protein</topology>
    </subcellularLocation>
</comment>
<evidence type="ECO:0000256" key="2">
    <source>
        <dbReference type="ARBA" id="ARBA00022448"/>
    </source>
</evidence>
<evidence type="ECO:0000259" key="13">
    <source>
        <dbReference type="SMART" id="SM00079"/>
    </source>
</evidence>
<evidence type="ECO:0000256" key="5">
    <source>
        <dbReference type="ARBA" id="ARBA00023065"/>
    </source>
</evidence>
<dbReference type="CDD" id="cd13686">
    <property type="entry name" value="GluR_Plant"/>
    <property type="match status" value="1"/>
</dbReference>
<dbReference type="InterPro" id="IPR001638">
    <property type="entry name" value="Solute-binding_3/MltF_N"/>
</dbReference>
<evidence type="ECO:0000256" key="4">
    <source>
        <dbReference type="ARBA" id="ARBA00022989"/>
    </source>
</evidence>
<keyword evidence="9" id="KW-1071">Ligand-gated ion channel</keyword>
<accession>A0A8B7BMD0</accession>
<protein>
    <submittedName>
        <fullName evidence="15">Glutamate receptor 2.7-like</fullName>
    </submittedName>
</protein>
<dbReference type="FunFam" id="3.40.190.10:FF:000054">
    <property type="entry name" value="Glutamate receptor"/>
    <property type="match status" value="1"/>
</dbReference>
<dbReference type="Gene3D" id="3.40.190.10">
    <property type="entry name" value="Periplasmic binding protein-like II"/>
    <property type="match status" value="4"/>
</dbReference>
<evidence type="ECO:0000256" key="11">
    <source>
        <dbReference type="SAM" id="Phobius"/>
    </source>
</evidence>
<dbReference type="RefSeq" id="XP_008781483.2">
    <property type="nucleotide sequence ID" value="XM_008783261.2"/>
</dbReference>
<gene>
    <name evidence="15" type="primary">LOC103701260</name>
</gene>
<dbReference type="InterPro" id="IPR001320">
    <property type="entry name" value="Iontro_rcpt_C"/>
</dbReference>
<keyword evidence="4 11" id="KW-1133">Transmembrane helix</keyword>
<dbReference type="Gene3D" id="1.10.287.70">
    <property type="match status" value="1"/>
</dbReference>
<evidence type="ECO:0000256" key="9">
    <source>
        <dbReference type="ARBA" id="ARBA00023286"/>
    </source>
</evidence>
<dbReference type="Pfam" id="PF01094">
    <property type="entry name" value="ANF_receptor"/>
    <property type="match status" value="1"/>
</dbReference>
<evidence type="ECO:0000256" key="8">
    <source>
        <dbReference type="ARBA" id="ARBA00023180"/>
    </source>
</evidence>
<dbReference type="Pfam" id="PF00060">
    <property type="entry name" value="Lig_chan"/>
    <property type="match status" value="1"/>
</dbReference>
<dbReference type="InterPro" id="IPR019594">
    <property type="entry name" value="Glu/Gly-bd"/>
</dbReference>
<keyword evidence="6 11" id="KW-0472">Membrane</keyword>
<feature type="domain" description="Ionotropic glutamate receptor C-terminal" evidence="13">
    <location>
        <begin position="359"/>
        <end position="687"/>
    </location>
</feature>
<keyword evidence="2" id="KW-0813">Transport</keyword>
<dbReference type="InterPro" id="IPR001828">
    <property type="entry name" value="ANF_lig-bd_rcpt"/>
</dbReference>
<keyword evidence="8" id="KW-0325">Glycoprotein</keyword>
<evidence type="ECO:0000256" key="6">
    <source>
        <dbReference type="ARBA" id="ARBA00023136"/>
    </source>
</evidence>
<evidence type="ECO:0000256" key="10">
    <source>
        <dbReference type="ARBA" id="ARBA00023303"/>
    </source>
</evidence>
<organism evidence="14 15">
    <name type="scientific">Phoenix dactylifera</name>
    <name type="common">Date palm</name>
    <dbReference type="NCBI Taxonomy" id="42345"/>
    <lineage>
        <taxon>Eukaryota</taxon>
        <taxon>Viridiplantae</taxon>
        <taxon>Streptophyta</taxon>
        <taxon>Embryophyta</taxon>
        <taxon>Tracheophyta</taxon>
        <taxon>Spermatophyta</taxon>
        <taxon>Magnoliopsida</taxon>
        <taxon>Liliopsida</taxon>
        <taxon>Arecaceae</taxon>
        <taxon>Coryphoideae</taxon>
        <taxon>Phoeniceae</taxon>
        <taxon>Phoenix</taxon>
    </lineage>
</organism>
<dbReference type="PANTHER" id="PTHR18966">
    <property type="entry name" value="IONOTROPIC GLUTAMATE RECEPTOR"/>
    <property type="match status" value="1"/>
</dbReference>
<dbReference type="AlphaFoldDB" id="A0A8B7BMD0"/>
<dbReference type="GO" id="GO:0016020">
    <property type="term" value="C:membrane"/>
    <property type="evidence" value="ECO:0007669"/>
    <property type="project" value="UniProtKB-SubCell"/>
</dbReference>
<dbReference type="SMART" id="SM00079">
    <property type="entry name" value="PBPe"/>
    <property type="match status" value="1"/>
</dbReference>
<dbReference type="OrthoDB" id="784038at2759"/>
<dbReference type="GO" id="GO:0015276">
    <property type="term" value="F:ligand-gated monoatomic ion channel activity"/>
    <property type="evidence" value="ECO:0007669"/>
    <property type="project" value="InterPro"/>
</dbReference>
<dbReference type="KEGG" id="pda:103701260"/>
<evidence type="ECO:0000259" key="12">
    <source>
        <dbReference type="SMART" id="SM00062"/>
    </source>
</evidence>
<name>A0A8B7BMD0_PHODC</name>
<evidence type="ECO:0000256" key="1">
    <source>
        <dbReference type="ARBA" id="ARBA00004141"/>
    </source>
</evidence>
<reference evidence="14" key="1">
    <citation type="journal article" date="2019" name="Nat. Commun.">
        <title>Genome-wide association mapping of date palm fruit traits.</title>
        <authorList>
            <person name="Hazzouri K.M."/>
            <person name="Gros-Balthazard M."/>
            <person name="Flowers J.M."/>
            <person name="Copetti D."/>
            <person name="Lemansour A."/>
            <person name="Lebrun M."/>
            <person name="Masmoudi K."/>
            <person name="Ferrand S."/>
            <person name="Dhar M.I."/>
            <person name="Fresquez Z.A."/>
            <person name="Rosas U."/>
            <person name="Zhang J."/>
            <person name="Talag J."/>
            <person name="Lee S."/>
            <person name="Kudrna D."/>
            <person name="Powell R.F."/>
            <person name="Leitch I.J."/>
            <person name="Krueger R.R."/>
            <person name="Wing R.A."/>
            <person name="Amiri K.M.A."/>
            <person name="Purugganan M.D."/>
        </authorList>
    </citation>
    <scope>NUCLEOTIDE SEQUENCE [LARGE SCALE GENOMIC DNA]</scope>
    <source>
        <strain evidence="14">cv. Khalas</strain>
    </source>
</reference>
<dbReference type="InterPro" id="IPR028082">
    <property type="entry name" value="Peripla_BP_I"/>
</dbReference>
<evidence type="ECO:0000313" key="15">
    <source>
        <dbReference type="RefSeq" id="XP_008781483.2"/>
    </source>
</evidence>
<evidence type="ECO:0000313" key="14">
    <source>
        <dbReference type="Proteomes" id="UP000228380"/>
    </source>
</evidence>
<keyword evidence="10" id="KW-0407">Ion channel</keyword>
<proteinExistence type="predicted"/>